<dbReference type="EMBL" id="BOPF01000046">
    <property type="protein sequence ID" value="GIJ51338.1"/>
    <property type="molecule type" value="Genomic_DNA"/>
</dbReference>
<dbReference type="Proteomes" id="UP000619260">
    <property type="component" value="Unassembled WGS sequence"/>
</dbReference>
<keyword evidence="3" id="KW-1185">Reference proteome</keyword>
<evidence type="ECO:0000313" key="3">
    <source>
        <dbReference type="Proteomes" id="UP000619260"/>
    </source>
</evidence>
<organism evidence="2 3">
    <name type="scientific">Virgisporangium aliadipatigenens</name>
    <dbReference type="NCBI Taxonomy" id="741659"/>
    <lineage>
        <taxon>Bacteria</taxon>
        <taxon>Bacillati</taxon>
        <taxon>Actinomycetota</taxon>
        <taxon>Actinomycetes</taxon>
        <taxon>Micromonosporales</taxon>
        <taxon>Micromonosporaceae</taxon>
        <taxon>Virgisporangium</taxon>
    </lineage>
</organism>
<proteinExistence type="predicted"/>
<feature type="transmembrane region" description="Helical" evidence="1">
    <location>
        <begin position="5"/>
        <end position="21"/>
    </location>
</feature>
<evidence type="ECO:0000256" key="1">
    <source>
        <dbReference type="SAM" id="Phobius"/>
    </source>
</evidence>
<reference evidence="2" key="1">
    <citation type="submission" date="2021-01" db="EMBL/GenBank/DDBJ databases">
        <title>Whole genome shotgun sequence of Virgisporangium aliadipatigenens NBRC 105644.</title>
        <authorList>
            <person name="Komaki H."/>
            <person name="Tamura T."/>
        </authorList>
    </citation>
    <scope>NUCLEOTIDE SEQUENCE</scope>
    <source>
        <strain evidence="2">NBRC 105644</strain>
    </source>
</reference>
<dbReference type="AlphaFoldDB" id="A0A8J3YXB3"/>
<sequence>MSPNSIFALLFMALMIDWLSIGPDDWRDRLAFCLGMPAIRAGWDGSPADRATIDLISTWVEEIKKTGNATLAQTSTASVISVLAAALAIYCFGVLAPAKWSNKLGKLALATFRGKSGAAAAGGPPVAGPRVGGKGRQLNPKLWACAYLIAITVELTGGLVGMAAQGSVSALTKVVGFVPGLVFGVS</sequence>
<keyword evidence="1" id="KW-0812">Transmembrane</keyword>
<gene>
    <name evidence="2" type="ORF">Val02_82240</name>
</gene>
<keyword evidence="1" id="KW-0472">Membrane</keyword>
<evidence type="ECO:0000313" key="2">
    <source>
        <dbReference type="EMBL" id="GIJ51338.1"/>
    </source>
</evidence>
<accession>A0A8J3YXB3</accession>
<name>A0A8J3YXB3_9ACTN</name>
<feature type="transmembrane region" description="Helical" evidence="1">
    <location>
        <begin position="77"/>
        <end position="96"/>
    </location>
</feature>
<keyword evidence="1" id="KW-1133">Transmembrane helix</keyword>
<protein>
    <submittedName>
        <fullName evidence="2">Uncharacterized protein</fullName>
    </submittedName>
</protein>
<feature type="transmembrane region" description="Helical" evidence="1">
    <location>
        <begin position="142"/>
        <end position="164"/>
    </location>
</feature>
<dbReference type="RefSeq" id="WP_203904742.1">
    <property type="nucleotide sequence ID" value="NZ_BOPF01000046.1"/>
</dbReference>
<comment type="caution">
    <text evidence="2">The sequence shown here is derived from an EMBL/GenBank/DDBJ whole genome shotgun (WGS) entry which is preliminary data.</text>
</comment>